<feature type="compositionally biased region" description="Acidic residues" evidence="2">
    <location>
        <begin position="115"/>
        <end position="124"/>
    </location>
</feature>
<feature type="region of interest" description="Disordered" evidence="2">
    <location>
        <begin position="447"/>
        <end position="655"/>
    </location>
</feature>
<feature type="compositionally biased region" description="Basic and acidic residues" evidence="2">
    <location>
        <begin position="686"/>
        <end position="710"/>
    </location>
</feature>
<feature type="compositionally biased region" description="Polar residues" evidence="2">
    <location>
        <begin position="354"/>
        <end position="365"/>
    </location>
</feature>
<evidence type="ECO:0000313" key="3">
    <source>
        <dbReference type="EMBL" id="KAL3122659.1"/>
    </source>
</evidence>
<feature type="compositionally biased region" description="Basic and acidic residues" evidence="2">
    <location>
        <begin position="516"/>
        <end position="612"/>
    </location>
</feature>
<evidence type="ECO:0000256" key="2">
    <source>
        <dbReference type="SAM" id="MobiDB-lite"/>
    </source>
</evidence>
<dbReference type="PANTHER" id="PTHR23160:SF19">
    <property type="entry name" value="MYOSIN HEAVY CHAIN-RELATED PROTEIN"/>
    <property type="match status" value="1"/>
</dbReference>
<feature type="compositionally biased region" description="Basic and acidic residues" evidence="2">
    <location>
        <begin position="639"/>
        <end position="655"/>
    </location>
</feature>
<keyword evidence="4" id="KW-1185">Reference proteome</keyword>
<feature type="region of interest" description="Disordered" evidence="2">
    <location>
        <begin position="861"/>
        <end position="883"/>
    </location>
</feature>
<feature type="compositionally biased region" description="Basic and acidic residues" evidence="2">
    <location>
        <begin position="475"/>
        <end position="507"/>
    </location>
</feature>
<keyword evidence="1" id="KW-0175">Coiled coil</keyword>
<comment type="caution">
    <text evidence="3">The sequence shown here is derived from an EMBL/GenBank/DDBJ whole genome shotgun (WGS) entry which is preliminary data.</text>
</comment>
<reference evidence="3 4" key="1">
    <citation type="submission" date="2024-10" db="EMBL/GenBank/DDBJ databases">
        <authorList>
            <person name="Kim D."/>
        </authorList>
    </citation>
    <scope>NUCLEOTIDE SEQUENCE [LARGE SCALE GENOMIC DNA]</scope>
    <source>
        <strain evidence="3">BH-2024</strain>
    </source>
</reference>
<proteinExistence type="predicted"/>
<organism evidence="3 4">
    <name type="scientific">Heterodera trifolii</name>
    <dbReference type="NCBI Taxonomy" id="157864"/>
    <lineage>
        <taxon>Eukaryota</taxon>
        <taxon>Metazoa</taxon>
        <taxon>Ecdysozoa</taxon>
        <taxon>Nematoda</taxon>
        <taxon>Chromadorea</taxon>
        <taxon>Rhabditida</taxon>
        <taxon>Tylenchina</taxon>
        <taxon>Tylenchomorpha</taxon>
        <taxon>Tylenchoidea</taxon>
        <taxon>Heteroderidae</taxon>
        <taxon>Heteroderinae</taxon>
        <taxon>Heterodera</taxon>
    </lineage>
</organism>
<feature type="compositionally biased region" description="Basic and acidic residues" evidence="2">
    <location>
        <begin position="781"/>
        <end position="794"/>
    </location>
</feature>
<dbReference type="Proteomes" id="UP001620626">
    <property type="component" value="Unassembled WGS sequence"/>
</dbReference>
<dbReference type="AlphaFoldDB" id="A0ABD2M5A3"/>
<name>A0ABD2M5A3_9BILA</name>
<feature type="region of interest" description="Disordered" evidence="2">
    <location>
        <begin position="354"/>
        <end position="406"/>
    </location>
</feature>
<accession>A0ABD2M5A3</accession>
<feature type="region of interest" description="Disordered" evidence="2">
    <location>
        <begin position="115"/>
        <end position="144"/>
    </location>
</feature>
<feature type="region of interest" description="Disordered" evidence="2">
    <location>
        <begin position="686"/>
        <end position="721"/>
    </location>
</feature>
<dbReference type="PANTHER" id="PTHR23160">
    <property type="entry name" value="SYNAPTONEMAL COMPLEX PROTEIN-RELATED"/>
    <property type="match status" value="1"/>
</dbReference>
<dbReference type="EMBL" id="JBICBT010000130">
    <property type="protein sequence ID" value="KAL3122659.1"/>
    <property type="molecule type" value="Genomic_DNA"/>
</dbReference>
<feature type="compositionally biased region" description="Basic and acidic residues" evidence="2">
    <location>
        <begin position="619"/>
        <end position="629"/>
    </location>
</feature>
<feature type="region of interest" description="Disordered" evidence="2">
    <location>
        <begin position="766"/>
        <end position="814"/>
    </location>
</feature>
<gene>
    <name evidence="3" type="ORF">niasHT_009556</name>
</gene>
<protein>
    <submittedName>
        <fullName evidence="3">Uncharacterized protein</fullName>
    </submittedName>
</protein>
<evidence type="ECO:0000256" key="1">
    <source>
        <dbReference type="ARBA" id="ARBA00023054"/>
    </source>
</evidence>
<sequence length="883" mass="102275">MLLEKDGEEYNDMAIYVQELTKRMEEAKSQIRECLKKCANRMIHQQKGTKEVRWTEGMLVLRRRNDKKTKLEPNYEGPFRVIKIEKPNLQIRELEPDGQPFTVHMDQCKPYFTNEEAEQDTETAENEKPKHKNGNKKLGDTKLEESDEEMLKGETIVACISEGNALDQPTNKEEMEIPHQIEIRLDGTNFFAHLSTSNFPEASTISGNLIKNDWEIFEDEDKYVIMWIFGENFKLRISNGCDKVLFGTGVREFLKNSGNLTMEDGKVFYYERFIDQQNRIFAQPITPDIWITLRDHNPARQTNSFNPFYETAEPQNLPSFSPFNRTFDSISHHTHIINSANLQQKMSRFDSLLTHSNRSTSKNSSPTPPAILISSDSDSEGESDEQQQQQKRDNKSEPRPYAPVLTPFSVDQVQVIHPDQVEMYKKDYRLAEIDRQMQLMIDAKAKIQAEEEEEEQIKERRARSEKAKNERKKKEKEQMKAKSEAKRKEAEEKAKEKAKAEKEEWKRALRRPATTPEEKAQKEAENKARMEAEEAARKELEEEARKEAEEKAQKEAEEKAQKEAEEKAQKEAEEKARKEAEEKAAKEADEKAQKEAEEKAKKDEEEKKKSEKQQQNVGKRAEEKGEETVIARGIKKRRLTEEEKEKKQNMEKMEEVHREIKEIVKKAEEDAKKREIREKIEKLTAKLSGEEDGKRGEKDTEALEREREAFENPPAPPKDRLPFYASTVARFECQSDLDSAPRSDRERSCLGSSGKRLFKNTLKSAVQAAHEKPCIPPEGLGLRRRESATEEAPRGRRPTPAPGQRQLERSPIRKNNSYLKRALALEKPEETIYKIRKLLLEAADRLSELADLLYPYEGGQKTKKEDKETVEENLGMGCSSSFM</sequence>
<feature type="compositionally biased region" description="Basic and acidic residues" evidence="2">
    <location>
        <begin position="457"/>
        <end position="468"/>
    </location>
</feature>
<evidence type="ECO:0000313" key="4">
    <source>
        <dbReference type="Proteomes" id="UP001620626"/>
    </source>
</evidence>